<feature type="domain" description="Protein-tyrosine phosphatase catalytic" evidence="3">
    <location>
        <begin position="181"/>
        <end position="289"/>
    </location>
</feature>
<accession>A0AAF0EGI3</accession>
<evidence type="ECO:0000313" key="4">
    <source>
        <dbReference type="EMBL" id="WFD25054.1"/>
    </source>
</evidence>
<dbReference type="SUPFAM" id="SSF52799">
    <property type="entry name" value="(Phosphotyrosine protein) phosphatases II"/>
    <property type="match status" value="1"/>
</dbReference>
<proteinExistence type="inferred from homology"/>
<dbReference type="PANTHER" id="PTHR19134:SF449">
    <property type="entry name" value="TYROSINE-PROTEIN PHOSPHATASE 1"/>
    <property type="match status" value="1"/>
</dbReference>
<dbReference type="InterPro" id="IPR050348">
    <property type="entry name" value="Protein-Tyr_Phosphatase"/>
</dbReference>
<dbReference type="AlphaFoldDB" id="A0AAF0EGI3"/>
<evidence type="ECO:0000259" key="3">
    <source>
        <dbReference type="SMART" id="SM00404"/>
    </source>
</evidence>
<dbReference type="Pfam" id="PF00102">
    <property type="entry name" value="Y_phosphatase"/>
    <property type="match status" value="1"/>
</dbReference>
<organism evidence="4 5">
    <name type="scientific">Malassezia nana</name>
    <dbReference type="NCBI Taxonomy" id="180528"/>
    <lineage>
        <taxon>Eukaryota</taxon>
        <taxon>Fungi</taxon>
        <taxon>Dikarya</taxon>
        <taxon>Basidiomycota</taxon>
        <taxon>Ustilaginomycotina</taxon>
        <taxon>Malasseziomycetes</taxon>
        <taxon>Malasseziales</taxon>
        <taxon>Malasseziaceae</taxon>
        <taxon>Malassezia</taxon>
    </lineage>
</organism>
<evidence type="ECO:0000259" key="2">
    <source>
        <dbReference type="SMART" id="SM00194"/>
    </source>
</evidence>
<name>A0AAF0EGI3_9BASI</name>
<dbReference type="InterPro" id="IPR000242">
    <property type="entry name" value="PTP_cat"/>
</dbReference>
<gene>
    <name evidence="4" type="primary">PTP1</name>
    <name evidence="4" type="ORF">MNAN1_000016</name>
</gene>
<sequence>MPGAEARWQEACRLLARLQAVDAQRLRDPAFSVAKFQEYPNANRYANVYPYDHALLPGPYLNASLIPPLPDTEDGHECIVSQAPIPSTFGTFFEHLMTQGTGVLVNLTPLVEHGIPKSDAYWPTSVSEPQIIDDQWRISLLSEQDARDYFDAETTPLAHQVPHLRVRHLQIDSLANERQHALVQLHFEGWPDHGALDPQVLIGLVEAIHASLQRSEEPRGPVWAHCSAGLGRSGTLMGAYLLQQQSAAQRASQQALSLAGHVTSYLRNYRAGSIQTPGQLLVLAEAVEQAL</sequence>
<dbReference type="SMART" id="SM00404">
    <property type="entry name" value="PTPc_motif"/>
    <property type="match status" value="1"/>
</dbReference>
<keyword evidence="4" id="KW-0378">Hydrolase</keyword>
<dbReference type="SMART" id="SM00194">
    <property type="entry name" value="PTPc"/>
    <property type="match status" value="1"/>
</dbReference>
<feature type="domain" description="Tyrosine-protein phosphatase" evidence="2">
    <location>
        <begin position="10"/>
        <end position="288"/>
    </location>
</feature>
<dbReference type="GO" id="GO:0004725">
    <property type="term" value="F:protein tyrosine phosphatase activity"/>
    <property type="evidence" value="ECO:0007669"/>
    <property type="project" value="UniProtKB-EC"/>
</dbReference>
<evidence type="ECO:0000256" key="1">
    <source>
        <dbReference type="ARBA" id="ARBA00009649"/>
    </source>
</evidence>
<dbReference type="CDD" id="cd00047">
    <property type="entry name" value="PTPc"/>
    <property type="match status" value="1"/>
</dbReference>
<dbReference type="PRINTS" id="PR00700">
    <property type="entry name" value="PRTYPHPHTASE"/>
</dbReference>
<keyword evidence="5" id="KW-1185">Reference proteome</keyword>
<dbReference type="Proteomes" id="UP001213623">
    <property type="component" value="Chromosome 1"/>
</dbReference>
<dbReference type="InterPro" id="IPR029021">
    <property type="entry name" value="Prot-tyrosine_phosphatase-like"/>
</dbReference>
<dbReference type="PANTHER" id="PTHR19134">
    <property type="entry name" value="RECEPTOR-TYPE TYROSINE-PROTEIN PHOSPHATASE"/>
    <property type="match status" value="1"/>
</dbReference>
<dbReference type="EMBL" id="CP119892">
    <property type="protein sequence ID" value="WFD25054.1"/>
    <property type="molecule type" value="Genomic_DNA"/>
</dbReference>
<evidence type="ECO:0000313" key="5">
    <source>
        <dbReference type="Proteomes" id="UP001213623"/>
    </source>
</evidence>
<dbReference type="InterPro" id="IPR003595">
    <property type="entry name" value="Tyr_Pase_cat"/>
</dbReference>
<reference evidence="4" key="1">
    <citation type="submission" date="2023-03" db="EMBL/GenBank/DDBJ databases">
        <title>Mating type loci evolution in Malassezia.</title>
        <authorList>
            <person name="Coelho M.A."/>
        </authorList>
    </citation>
    <scope>NUCLEOTIDE SEQUENCE</scope>
    <source>
        <strain evidence="4">CBS 9557</strain>
    </source>
</reference>
<dbReference type="Gene3D" id="3.90.190.10">
    <property type="entry name" value="Protein tyrosine phosphatase superfamily"/>
    <property type="match status" value="1"/>
</dbReference>
<dbReference type="EC" id="3.1.3.48" evidence="4"/>
<protein>
    <submittedName>
        <fullName evidence="4">Protein-tyrosine-phosphatase</fullName>
        <ecNumber evidence="4">3.1.3.48</ecNumber>
    </submittedName>
</protein>
<comment type="similarity">
    <text evidence="1">Belongs to the protein-tyrosine phosphatase family. Non-receptor class subfamily.</text>
</comment>